<accession>A0AAN8IK97</accession>
<proteinExistence type="predicted"/>
<comment type="caution">
    <text evidence="4">The sequence shown here is derived from an EMBL/GenBank/DDBJ whole genome shotgun (WGS) entry which is preliminary data.</text>
</comment>
<dbReference type="Pfam" id="PF00076">
    <property type="entry name" value="RRM_1"/>
    <property type="match status" value="1"/>
</dbReference>
<feature type="domain" description="RRM" evidence="3">
    <location>
        <begin position="157"/>
        <end position="231"/>
    </location>
</feature>
<dbReference type="InterPro" id="IPR000504">
    <property type="entry name" value="RRM_dom"/>
</dbReference>
<organism evidence="4 5">
    <name type="scientific">Trichostrongylus colubriformis</name>
    <name type="common">Black scour worm</name>
    <dbReference type="NCBI Taxonomy" id="6319"/>
    <lineage>
        <taxon>Eukaryota</taxon>
        <taxon>Metazoa</taxon>
        <taxon>Ecdysozoa</taxon>
        <taxon>Nematoda</taxon>
        <taxon>Chromadorea</taxon>
        <taxon>Rhabditida</taxon>
        <taxon>Rhabditina</taxon>
        <taxon>Rhabditomorpha</taxon>
        <taxon>Strongyloidea</taxon>
        <taxon>Trichostrongylidae</taxon>
        <taxon>Trichostrongylus</taxon>
    </lineage>
</organism>
<evidence type="ECO:0000256" key="1">
    <source>
        <dbReference type="PROSITE-ProRule" id="PRU00176"/>
    </source>
</evidence>
<evidence type="ECO:0000313" key="4">
    <source>
        <dbReference type="EMBL" id="KAK5972452.1"/>
    </source>
</evidence>
<dbReference type="GO" id="GO:0003723">
    <property type="term" value="F:RNA binding"/>
    <property type="evidence" value="ECO:0007669"/>
    <property type="project" value="UniProtKB-UniRule"/>
</dbReference>
<dbReference type="PROSITE" id="PS50102">
    <property type="entry name" value="RRM"/>
    <property type="match status" value="1"/>
</dbReference>
<dbReference type="SMART" id="SM00360">
    <property type="entry name" value="RRM"/>
    <property type="match status" value="1"/>
</dbReference>
<keyword evidence="1" id="KW-0694">RNA-binding</keyword>
<protein>
    <submittedName>
        <fullName evidence="4">RRM domain-containing protein</fullName>
    </submittedName>
</protein>
<dbReference type="Gene3D" id="3.30.70.330">
    <property type="match status" value="1"/>
</dbReference>
<gene>
    <name evidence="4" type="ORF">GCK32_009904</name>
</gene>
<reference evidence="4 5" key="1">
    <citation type="submission" date="2019-10" db="EMBL/GenBank/DDBJ databases">
        <title>Assembly and Annotation for the nematode Trichostrongylus colubriformis.</title>
        <authorList>
            <person name="Martin J."/>
        </authorList>
    </citation>
    <scope>NUCLEOTIDE SEQUENCE [LARGE SCALE GENOMIC DNA]</scope>
    <source>
        <strain evidence="4">G859</strain>
        <tissue evidence="4">Whole worm</tissue>
    </source>
</reference>
<evidence type="ECO:0000259" key="3">
    <source>
        <dbReference type="PROSITE" id="PS50102"/>
    </source>
</evidence>
<dbReference type="EMBL" id="WIXE01016654">
    <property type="protein sequence ID" value="KAK5972452.1"/>
    <property type="molecule type" value="Genomic_DNA"/>
</dbReference>
<feature type="compositionally biased region" description="Basic residues" evidence="2">
    <location>
        <begin position="49"/>
        <end position="60"/>
    </location>
</feature>
<name>A0AAN8IK97_TRICO</name>
<evidence type="ECO:0000256" key="2">
    <source>
        <dbReference type="SAM" id="MobiDB-lite"/>
    </source>
</evidence>
<sequence length="329" mass="38057">MVNCHSTKGKRRRSGPQEVAEGPLNKKFRDNDPEPCSTNSVSEIEKKDVHKRKRHRKRTKGLRELIRNKIEIALRKSSGPLTHLFTSIDDAGTPQAPYVEVIKLIGLSQEDWLKAASLSPRAAESISNIAHMFRIERSPEHKLMLKYRATDWNIEDCTLYLDNLPPGCTPEKILRIARKFGTVVEIRVPKSPSRPVSSSYGIIDVGRHLRSFAFLQFTEPEACQSMCEAFNHKPEQEKKNEECSSLAPLLQRLLFHIRMLSKRRHRRTYAQSVLLMKLRRQQTAIIKMERTANKRTSKISHMVDREKPHAAEEQRNGRVLQGYFEYSFF</sequence>
<evidence type="ECO:0000313" key="5">
    <source>
        <dbReference type="Proteomes" id="UP001331761"/>
    </source>
</evidence>
<dbReference type="InterPro" id="IPR035979">
    <property type="entry name" value="RBD_domain_sf"/>
</dbReference>
<feature type="region of interest" description="Disordered" evidence="2">
    <location>
        <begin position="1"/>
        <end position="61"/>
    </location>
</feature>
<dbReference type="CDD" id="cd00590">
    <property type="entry name" value="RRM_SF"/>
    <property type="match status" value="1"/>
</dbReference>
<dbReference type="InterPro" id="IPR012677">
    <property type="entry name" value="Nucleotide-bd_a/b_plait_sf"/>
</dbReference>
<dbReference type="AlphaFoldDB" id="A0AAN8IK97"/>
<dbReference type="Proteomes" id="UP001331761">
    <property type="component" value="Unassembled WGS sequence"/>
</dbReference>
<dbReference type="SUPFAM" id="SSF54928">
    <property type="entry name" value="RNA-binding domain, RBD"/>
    <property type="match status" value="1"/>
</dbReference>
<keyword evidence="5" id="KW-1185">Reference proteome</keyword>